<geneLocation type="plasmid" evidence="2 3">
    <name>pLPU83c</name>
</geneLocation>
<name>W6RPX9_9HYPH</name>
<feature type="region of interest" description="Disordered" evidence="1">
    <location>
        <begin position="1"/>
        <end position="33"/>
    </location>
</feature>
<accession>W6RPX9</accession>
<reference evidence="2" key="1">
    <citation type="submission" date="2013-11" db="EMBL/GenBank/DDBJ databases">
        <title>Draft genome sequence of the broad-host-range Rhizobium sp. LPU83 strain, a member of the low-genetic diversity Oregon-like Rhizobium sp. group.</title>
        <authorList>
            <person name="Wibberg D."/>
            <person name="Puehler A."/>
            <person name="Schlueter A."/>
        </authorList>
    </citation>
    <scope>NUCLEOTIDE SEQUENCE [LARGE SCALE GENOMIC DNA]</scope>
    <source>
        <strain evidence="2">LPU83</strain>
        <plasmid evidence="2">pLPU83c</plasmid>
    </source>
</reference>
<dbReference type="KEGG" id="rhl:LPU83_pLPU83c_0346"/>
<keyword evidence="2" id="KW-0614">Plasmid</keyword>
<dbReference type="EMBL" id="HG916854">
    <property type="protein sequence ID" value="CDM60908.1"/>
    <property type="molecule type" value="Genomic_DNA"/>
</dbReference>
<organism evidence="2 3">
    <name type="scientific">Rhizobium favelukesii</name>
    <dbReference type="NCBI Taxonomy" id="348824"/>
    <lineage>
        <taxon>Bacteria</taxon>
        <taxon>Pseudomonadati</taxon>
        <taxon>Pseudomonadota</taxon>
        <taxon>Alphaproteobacteria</taxon>
        <taxon>Hyphomicrobiales</taxon>
        <taxon>Rhizobiaceae</taxon>
        <taxon>Rhizobium/Agrobacterium group</taxon>
        <taxon>Rhizobium</taxon>
    </lineage>
</organism>
<keyword evidence="3" id="KW-1185">Reference proteome</keyword>
<dbReference type="AlphaFoldDB" id="W6RPX9"/>
<gene>
    <name evidence="2" type="ORF">LPU83_pLPU83c_0346</name>
</gene>
<dbReference type="HOGENOM" id="CLU_1915426_0_0_5"/>
<proteinExistence type="predicted"/>
<sequence length="132" mass="14891">MLLSLSGREKAPLGSRGKVRAERHVPKAVNKKRKRRTLCHGSLSAKIETARGIDNLLQLLRVAHALLIKLDGDRGDAIRLLGARLYSEIFASRIENCVTFAQVIRIQGFIVATELFSRHHNILHEEHLFCHP</sequence>
<protein>
    <submittedName>
        <fullName evidence="2">Uncharacterized protein</fullName>
    </submittedName>
</protein>
<evidence type="ECO:0000256" key="1">
    <source>
        <dbReference type="SAM" id="MobiDB-lite"/>
    </source>
</evidence>
<dbReference type="Proteomes" id="UP000019443">
    <property type="component" value="Plasmid pLPU83c"/>
</dbReference>
<evidence type="ECO:0000313" key="3">
    <source>
        <dbReference type="Proteomes" id="UP000019443"/>
    </source>
</evidence>
<evidence type="ECO:0000313" key="2">
    <source>
        <dbReference type="EMBL" id="CDM60908.1"/>
    </source>
</evidence>